<dbReference type="SUPFAM" id="SSF46785">
    <property type="entry name" value="Winged helix' DNA-binding domain"/>
    <property type="match status" value="1"/>
</dbReference>
<evidence type="ECO:0000256" key="1">
    <source>
        <dbReference type="ARBA" id="ARBA00023015"/>
    </source>
</evidence>
<dbReference type="Gene3D" id="3.30.450.40">
    <property type="match status" value="1"/>
</dbReference>
<dbReference type="AlphaFoldDB" id="J1L449"/>
<keyword evidence="1" id="KW-0805">Transcription regulation</keyword>
<dbReference type="InterPro" id="IPR029016">
    <property type="entry name" value="GAF-like_dom_sf"/>
</dbReference>
<name>J1L449_9EURY</name>
<evidence type="ECO:0000313" key="5">
    <source>
        <dbReference type="Proteomes" id="UP000005095"/>
    </source>
</evidence>
<dbReference type="InterPro" id="IPR005471">
    <property type="entry name" value="Tscrpt_reg_IclR_N"/>
</dbReference>
<evidence type="ECO:0000313" key="4">
    <source>
        <dbReference type="EMBL" id="EJG07842.1"/>
    </source>
</evidence>
<dbReference type="InterPro" id="IPR036388">
    <property type="entry name" value="WH-like_DNA-bd_sf"/>
</dbReference>
<dbReference type="SMART" id="SM00091">
    <property type="entry name" value="PAS"/>
    <property type="match status" value="2"/>
</dbReference>
<dbReference type="Pfam" id="PF09339">
    <property type="entry name" value="HTH_IclR"/>
    <property type="match status" value="1"/>
</dbReference>
<dbReference type="EMBL" id="CM001555">
    <property type="protein sequence ID" value="EJG07842.1"/>
    <property type="molecule type" value="Genomic_DNA"/>
</dbReference>
<dbReference type="InterPro" id="IPR011991">
    <property type="entry name" value="ArsR-like_HTH"/>
</dbReference>
<dbReference type="GO" id="GO:0003677">
    <property type="term" value="F:DNA binding"/>
    <property type="evidence" value="ECO:0007669"/>
    <property type="project" value="InterPro"/>
</dbReference>
<dbReference type="SUPFAM" id="SSF55781">
    <property type="entry name" value="GAF domain-like"/>
    <property type="match status" value="1"/>
</dbReference>
<dbReference type="InterPro" id="IPR035965">
    <property type="entry name" value="PAS-like_dom_sf"/>
</dbReference>
<accession>J1L449</accession>
<organism evidence="4 5">
    <name type="scientific">Methanofollis liminatans DSM 4140</name>
    <dbReference type="NCBI Taxonomy" id="28892"/>
    <lineage>
        <taxon>Archaea</taxon>
        <taxon>Methanobacteriati</taxon>
        <taxon>Methanobacteriota</taxon>
        <taxon>Stenosarchaea group</taxon>
        <taxon>Methanomicrobia</taxon>
        <taxon>Methanomicrobiales</taxon>
        <taxon>Methanomicrobiaceae</taxon>
        <taxon>Methanofollis</taxon>
    </lineage>
</organism>
<dbReference type="STRING" id="28892.Metli_1898"/>
<dbReference type="CDD" id="cd00090">
    <property type="entry name" value="HTH_ARSR"/>
    <property type="match status" value="1"/>
</dbReference>
<dbReference type="PROSITE" id="PS50112">
    <property type="entry name" value="PAS"/>
    <property type="match status" value="1"/>
</dbReference>
<evidence type="ECO:0000256" key="2">
    <source>
        <dbReference type="ARBA" id="ARBA00023163"/>
    </source>
</evidence>
<dbReference type="Proteomes" id="UP000005095">
    <property type="component" value="Chromosome"/>
</dbReference>
<reference evidence="4 5" key="1">
    <citation type="submission" date="2011-08" db="EMBL/GenBank/DDBJ databases">
        <title>The complete genome of Methanofollis liminatans DSM 4140.</title>
        <authorList>
            <consortium name="US DOE Joint Genome Institute (JGI-PGF)"/>
            <person name="Lucas S."/>
            <person name="Han J."/>
            <person name="Lapidus A."/>
            <person name="Bruce D."/>
            <person name="Goodwin L."/>
            <person name="Pitluck S."/>
            <person name="Peters L."/>
            <person name="Kyrpides N."/>
            <person name="Mavromatis K."/>
            <person name="Ivanova N."/>
            <person name="Mikhailova N."/>
            <person name="Lu M."/>
            <person name="Detter J.C."/>
            <person name="Tapia R."/>
            <person name="Han C."/>
            <person name="Land M."/>
            <person name="Hauser L."/>
            <person name="Markowitz V."/>
            <person name="Cheng J.-F."/>
            <person name="Hugenholtz P."/>
            <person name="Woyke T."/>
            <person name="Wu D."/>
            <person name="Spring S."/>
            <person name="Schuler E."/>
            <person name="Brambilla E."/>
            <person name="Klenk H.-P."/>
            <person name="Eisen J.A."/>
        </authorList>
    </citation>
    <scope>NUCLEOTIDE SEQUENCE [LARGE SCALE GENOMIC DNA]</scope>
    <source>
        <strain evidence="4 5">DSM 4140</strain>
    </source>
</reference>
<dbReference type="PANTHER" id="PTHR44757">
    <property type="entry name" value="DIGUANYLATE CYCLASE DGCP"/>
    <property type="match status" value="1"/>
</dbReference>
<dbReference type="Gene3D" id="3.30.450.20">
    <property type="entry name" value="PAS domain"/>
    <property type="match status" value="2"/>
</dbReference>
<keyword evidence="2" id="KW-0804">Transcription</keyword>
<protein>
    <submittedName>
        <fullName evidence="4">PAS sensor protein</fullName>
    </submittedName>
</protein>
<dbReference type="InterPro" id="IPR052155">
    <property type="entry name" value="Biofilm_reg_signaling"/>
</dbReference>
<dbReference type="PATRIC" id="fig|28892.9.peg.2058"/>
<dbReference type="Pfam" id="PF13185">
    <property type="entry name" value="GAF_2"/>
    <property type="match status" value="1"/>
</dbReference>
<dbReference type="InterPro" id="IPR003018">
    <property type="entry name" value="GAF"/>
</dbReference>
<gene>
    <name evidence="4" type="ORF">Metli_1898</name>
</gene>
<dbReference type="PANTHER" id="PTHR44757:SF2">
    <property type="entry name" value="BIOFILM ARCHITECTURE MAINTENANCE PROTEIN MBAA"/>
    <property type="match status" value="1"/>
</dbReference>
<dbReference type="InterPro" id="IPR013656">
    <property type="entry name" value="PAS_4"/>
</dbReference>
<dbReference type="InterPro" id="IPR000014">
    <property type="entry name" value="PAS"/>
</dbReference>
<keyword evidence="5" id="KW-1185">Reference proteome</keyword>
<dbReference type="Pfam" id="PF13426">
    <property type="entry name" value="PAS_9"/>
    <property type="match status" value="1"/>
</dbReference>
<dbReference type="SUPFAM" id="SSF55785">
    <property type="entry name" value="PYP-like sensor domain (PAS domain)"/>
    <property type="match status" value="2"/>
</dbReference>
<dbReference type="InterPro" id="IPR036390">
    <property type="entry name" value="WH_DNA-bd_sf"/>
</dbReference>
<dbReference type="Gene3D" id="1.10.10.10">
    <property type="entry name" value="Winged helix-like DNA-binding domain superfamily/Winged helix DNA-binding domain"/>
    <property type="match status" value="1"/>
</dbReference>
<evidence type="ECO:0000259" key="3">
    <source>
        <dbReference type="PROSITE" id="PS50112"/>
    </source>
</evidence>
<dbReference type="CDD" id="cd00130">
    <property type="entry name" value="PAS"/>
    <property type="match status" value="2"/>
</dbReference>
<feature type="domain" description="PAS" evidence="3">
    <location>
        <begin position="354"/>
        <end position="428"/>
    </location>
</feature>
<dbReference type="NCBIfam" id="TIGR00229">
    <property type="entry name" value="sensory_box"/>
    <property type="match status" value="2"/>
</dbReference>
<dbReference type="Pfam" id="PF08448">
    <property type="entry name" value="PAS_4"/>
    <property type="match status" value="1"/>
</dbReference>
<sequence length="474" mass="52750">MKPFPMGEERRELVAIRELLKKNPRGMSVTQIAEAIGMNRITVARYLDVMRASGQVEMEPYGQAKVFFISRRIPVTAILDFFSDGVAALDREGRIIDTNRKFREVAGCRDTDLSGTHVAGLLSPLDDGGRLVDAIRRAGDGAEDYFESALSVHGENRRFFRVRFVPTVFTDSSPGSILILQDITEWKRGEEQMVAQRDLAWTLSAAQTLFEAMPPCVDTALRLSGMDAGGAYVADPETGVFELVHATGISQRFARSFSHISPSSPLGERICSGTPYYAENLKIGDEESMGGAFALRSYAVVPVYEGGQVIACFLVGSHIRDRIDPGSRKALETVAASIGNMIQRIRAQQDLRESEEKYRILFNNLDDAIFLHLIENGLPGRIIEVNDTTCTRLGYTREELLALTPLQINDPAYPGDLGEIMRRLLEEKHVFFEWAHLTKDGTRIPVEINAHLFTLRGEEVVISIVRDLRLRGGT</sequence>
<proteinExistence type="predicted"/>
<dbReference type="HOGENOM" id="CLU_582188_0_0_2"/>
<dbReference type="GO" id="GO:0006355">
    <property type="term" value="P:regulation of DNA-templated transcription"/>
    <property type="evidence" value="ECO:0007669"/>
    <property type="project" value="InterPro"/>
</dbReference>